<protein>
    <submittedName>
        <fullName evidence="5">ABC-type proline/glycine betaine transport system, ATPase component</fullName>
    </submittedName>
</protein>
<keyword evidence="2" id="KW-0547">Nucleotide-binding</keyword>
<dbReference type="Proteomes" id="UP000010798">
    <property type="component" value="Chromosome"/>
</dbReference>
<dbReference type="SUPFAM" id="SSF52540">
    <property type="entry name" value="P-loop containing nucleoside triphosphate hydrolases"/>
    <property type="match status" value="1"/>
</dbReference>
<dbReference type="KEGG" id="saci:Sinac_3019"/>
<dbReference type="GO" id="GO:0005524">
    <property type="term" value="F:ATP binding"/>
    <property type="evidence" value="ECO:0007669"/>
    <property type="project" value="UniProtKB-KW"/>
</dbReference>
<gene>
    <name evidence="5" type="ordered locus">Sinac_3019</name>
</gene>
<feature type="domain" description="ABC transporter" evidence="4">
    <location>
        <begin position="11"/>
        <end position="246"/>
    </location>
</feature>
<dbReference type="OrthoDB" id="9790614at2"/>
<evidence type="ECO:0000259" key="4">
    <source>
        <dbReference type="PROSITE" id="PS50893"/>
    </source>
</evidence>
<dbReference type="Pfam" id="PF00005">
    <property type="entry name" value="ABC_tran"/>
    <property type="match status" value="1"/>
</dbReference>
<dbReference type="InterPro" id="IPR003593">
    <property type="entry name" value="AAA+_ATPase"/>
</dbReference>
<dbReference type="FunFam" id="3.40.50.300:FF:000425">
    <property type="entry name" value="Probable ABC transporter, ATP-binding subunit"/>
    <property type="match status" value="1"/>
</dbReference>
<dbReference type="PROSITE" id="PS50893">
    <property type="entry name" value="ABC_TRANSPORTER_2"/>
    <property type="match status" value="1"/>
</dbReference>
<evidence type="ECO:0000313" key="5">
    <source>
        <dbReference type="EMBL" id="AGA27302.1"/>
    </source>
</evidence>
<dbReference type="eggNOG" id="COG1125">
    <property type="taxonomic scope" value="Bacteria"/>
</dbReference>
<dbReference type="GO" id="GO:0016887">
    <property type="term" value="F:ATP hydrolysis activity"/>
    <property type="evidence" value="ECO:0007669"/>
    <property type="project" value="InterPro"/>
</dbReference>
<dbReference type="GO" id="GO:0015697">
    <property type="term" value="P:quaternary ammonium group transport"/>
    <property type="evidence" value="ECO:0007669"/>
    <property type="project" value="UniProtKB-ARBA"/>
</dbReference>
<sequence length="261" mass="28865">MISISNASPAVAWHHVRKSYPDGLEALRGIDLAVAPDECLAILGTSGSGKTTLLKMVNRLIDPTSGDVLVRGVPTRDWDPIALRRSIGYVIQDVGLMPHMSILKNVGLPLRLQGRPSQERNDEAWERLELVGLDPARFATLMPHQLSGGQRQRVGVARALMGDPDLILMDEPFGALDPITRRELQDEFRRLCVQLQKAVVFVTHDIREACRVADRLAIIDHGKLMQLGTPSDLIERPANDFVRDFFRDAEAVVEVTPGASE</sequence>
<keyword evidence="6" id="KW-1185">Reference proteome</keyword>
<dbReference type="InterPro" id="IPR027417">
    <property type="entry name" value="P-loop_NTPase"/>
</dbReference>
<dbReference type="AlphaFoldDB" id="L0DDG3"/>
<dbReference type="InterPro" id="IPR017871">
    <property type="entry name" value="ABC_transporter-like_CS"/>
</dbReference>
<organism evidence="5 6">
    <name type="scientific">Singulisphaera acidiphila (strain ATCC BAA-1392 / DSM 18658 / VKM B-2454 / MOB10)</name>
    <dbReference type="NCBI Taxonomy" id="886293"/>
    <lineage>
        <taxon>Bacteria</taxon>
        <taxon>Pseudomonadati</taxon>
        <taxon>Planctomycetota</taxon>
        <taxon>Planctomycetia</taxon>
        <taxon>Isosphaerales</taxon>
        <taxon>Isosphaeraceae</taxon>
        <taxon>Singulisphaera</taxon>
    </lineage>
</organism>
<dbReference type="PANTHER" id="PTHR43869">
    <property type="entry name" value="GLYCINE BETAINE/PROLINE BETAINE TRANSPORT SYSTEM ATP-BINDING PROTEIN PROV"/>
    <property type="match status" value="1"/>
</dbReference>
<evidence type="ECO:0000256" key="1">
    <source>
        <dbReference type="ARBA" id="ARBA00022448"/>
    </source>
</evidence>
<keyword evidence="3" id="KW-0067">ATP-binding</keyword>
<dbReference type="PANTHER" id="PTHR43869:SF1">
    <property type="entry name" value="GLYCINE BETAINE_PROLINE BETAINE TRANSPORT SYSTEM ATP-BINDING PROTEIN PROV"/>
    <property type="match status" value="1"/>
</dbReference>
<dbReference type="Gene3D" id="3.40.50.300">
    <property type="entry name" value="P-loop containing nucleotide triphosphate hydrolases"/>
    <property type="match status" value="1"/>
</dbReference>
<evidence type="ECO:0000313" key="6">
    <source>
        <dbReference type="Proteomes" id="UP000010798"/>
    </source>
</evidence>
<dbReference type="RefSeq" id="WP_015246451.1">
    <property type="nucleotide sequence ID" value="NC_019892.1"/>
</dbReference>
<evidence type="ECO:0000256" key="2">
    <source>
        <dbReference type="ARBA" id="ARBA00022741"/>
    </source>
</evidence>
<dbReference type="HOGENOM" id="CLU_000604_1_22_0"/>
<dbReference type="InterPro" id="IPR051921">
    <property type="entry name" value="ABC_osmolyte_uptake_ATP-bind"/>
</dbReference>
<dbReference type="InterPro" id="IPR003439">
    <property type="entry name" value="ABC_transporter-like_ATP-bd"/>
</dbReference>
<dbReference type="PROSITE" id="PS00211">
    <property type="entry name" value="ABC_TRANSPORTER_1"/>
    <property type="match status" value="1"/>
</dbReference>
<proteinExistence type="predicted"/>
<keyword evidence="1" id="KW-0813">Transport</keyword>
<dbReference type="STRING" id="886293.Sinac_3019"/>
<name>L0DDG3_SINAD</name>
<evidence type="ECO:0000256" key="3">
    <source>
        <dbReference type="ARBA" id="ARBA00022840"/>
    </source>
</evidence>
<reference evidence="5 6" key="1">
    <citation type="submission" date="2012-02" db="EMBL/GenBank/DDBJ databases">
        <title>Complete sequence of chromosome of Singulisphaera acidiphila DSM 18658.</title>
        <authorList>
            <consortium name="US DOE Joint Genome Institute (JGI-PGF)"/>
            <person name="Lucas S."/>
            <person name="Copeland A."/>
            <person name="Lapidus A."/>
            <person name="Glavina del Rio T."/>
            <person name="Dalin E."/>
            <person name="Tice H."/>
            <person name="Bruce D."/>
            <person name="Goodwin L."/>
            <person name="Pitluck S."/>
            <person name="Peters L."/>
            <person name="Ovchinnikova G."/>
            <person name="Chertkov O."/>
            <person name="Kyrpides N."/>
            <person name="Mavromatis K."/>
            <person name="Ivanova N."/>
            <person name="Brettin T."/>
            <person name="Detter J.C."/>
            <person name="Han C."/>
            <person name="Larimer F."/>
            <person name="Land M."/>
            <person name="Hauser L."/>
            <person name="Markowitz V."/>
            <person name="Cheng J.-F."/>
            <person name="Hugenholtz P."/>
            <person name="Woyke T."/>
            <person name="Wu D."/>
            <person name="Tindall B."/>
            <person name="Pomrenke H."/>
            <person name="Brambilla E."/>
            <person name="Klenk H.-P."/>
            <person name="Eisen J.A."/>
        </authorList>
    </citation>
    <scope>NUCLEOTIDE SEQUENCE [LARGE SCALE GENOMIC DNA]</scope>
    <source>
        <strain evidence="6">ATCC BAA-1392 / DSM 18658 / VKM B-2454 / MOB10</strain>
    </source>
</reference>
<dbReference type="EMBL" id="CP003364">
    <property type="protein sequence ID" value="AGA27302.1"/>
    <property type="molecule type" value="Genomic_DNA"/>
</dbReference>
<dbReference type="SMART" id="SM00382">
    <property type="entry name" value="AAA"/>
    <property type="match status" value="1"/>
</dbReference>
<accession>L0DDG3</accession>